<accession>A0A939HD71</accession>
<dbReference type="EMBL" id="JAFNLL010000028">
    <property type="protein sequence ID" value="MBO1268704.1"/>
    <property type="molecule type" value="Genomic_DNA"/>
</dbReference>
<dbReference type="AlphaFoldDB" id="A0A939HD71"/>
<keyword evidence="2" id="KW-1133">Transmembrane helix</keyword>
<proteinExistence type="predicted"/>
<feature type="compositionally biased region" description="Basic and acidic residues" evidence="1">
    <location>
        <begin position="19"/>
        <end position="28"/>
    </location>
</feature>
<feature type="compositionally biased region" description="Polar residues" evidence="1">
    <location>
        <begin position="1"/>
        <end position="13"/>
    </location>
</feature>
<dbReference type="RefSeq" id="WP_207616503.1">
    <property type="nucleotide sequence ID" value="NZ_JAFNLL010000028.1"/>
</dbReference>
<comment type="caution">
    <text evidence="3">The sequence shown here is derived from an EMBL/GenBank/DDBJ whole genome shotgun (WGS) entry which is preliminary data.</text>
</comment>
<keyword evidence="2" id="KW-0472">Membrane</keyword>
<organism evidence="3 4">
    <name type="scientific">Arthrobacter cavernae</name>
    <dbReference type="NCBI Taxonomy" id="2817681"/>
    <lineage>
        <taxon>Bacteria</taxon>
        <taxon>Bacillati</taxon>
        <taxon>Actinomycetota</taxon>
        <taxon>Actinomycetes</taxon>
        <taxon>Micrococcales</taxon>
        <taxon>Micrococcaceae</taxon>
        <taxon>Arthrobacter</taxon>
    </lineage>
</organism>
<protein>
    <submittedName>
        <fullName evidence="3">Uncharacterized protein</fullName>
    </submittedName>
</protein>
<keyword evidence="4" id="KW-1185">Reference proteome</keyword>
<evidence type="ECO:0000256" key="1">
    <source>
        <dbReference type="SAM" id="MobiDB-lite"/>
    </source>
</evidence>
<evidence type="ECO:0000313" key="3">
    <source>
        <dbReference type="EMBL" id="MBO1268704.1"/>
    </source>
</evidence>
<evidence type="ECO:0000313" key="4">
    <source>
        <dbReference type="Proteomes" id="UP000664164"/>
    </source>
</evidence>
<feature type="region of interest" description="Disordered" evidence="1">
    <location>
        <begin position="1"/>
        <end position="28"/>
    </location>
</feature>
<feature type="transmembrane region" description="Helical" evidence="2">
    <location>
        <begin position="133"/>
        <end position="152"/>
    </location>
</feature>
<dbReference type="Proteomes" id="UP000664164">
    <property type="component" value="Unassembled WGS sequence"/>
</dbReference>
<reference evidence="3" key="1">
    <citation type="submission" date="2021-03" db="EMBL/GenBank/DDBJ databases">
        <title>A new species, PO-11, isolated from a karst cave deposit.</title>
        <authorList>
            <person name="Zhaoxiaoyong W."/>
        </authorList>
    </citation>
    <scope>NUCLEOTIDE SEQUENCE</scope>
    <source>
        <strain evidence="3">PO-11</strain>
    </source>
</reference>
<sequence length="159" mass="16760">MTTYESSDSTAAQSLPPAPDREPQLVDRSRKTKVKALLANAGGANVARVILGAVIALLLVVTWFGSNPSLNDAGNPSEWKSQLSQAAIKNGLNNGDTKGAPQQSVVNGWYANDIAIVQASQNSYIAASTTRNGSLLALVGLGFAGELIIRGVERSRRKR</sequence>
<gene>
    <name evidence="3" type="ORF">J1902_12070</name>
</gene>
<feature type="transmembrane region" description="Helical" evidence="2">
    <location>
        <begin position="37"/>
        <end position="64"/>
    </location>
</feature>
<name>A0A939HD71_9MICC</name>
<keyword evidence="2" id="KW-0812">Transmembrane</keyword>
<evidence type="ECO:0000256" key="2">
    <source>
        <dbReference type="SAM" id="Phobius"/>
    </source>
</evidence>